<evidence type="ECO:0000313" key="2">
    <source>
        <dbReference type="Proteomes" id="UP000697710"/>
    </source>
</evidence>
<organism evidence="1 2">
    <name type="scientific">Eiseniibacteriota bacterium</name>
    <dbReference type="NCBI Taxonomy" id="2212470"/>
    <lineage>
        <taxon>Bacteria</taxon>
        <taxon>Candidatus Eiseniibacteriota</taxon>
    </lineage>
</organism>
<reference evidence="1" key="2">
    <citation type="journal article" date="2021" name="Microbiome">
        <title>Successional dynamics and alternative stable states in a saline activated sludge microbial community over 9 years.</title>
        <authorList>
            <person name="Wang Y."/>
            <person name="Ye J."/>
            <person name="Ju F."/>
            <person name="Liu L."/>
            <person name="Boyd J.A."/>
            <person name="Deng Y."/>
            <person name="Parks D.H."/>
            <person name="Jiang X."/>
            <person name="Yin X."/>
            <person name="Woodcroft B.J."/>
            <person name="Tyson G.W."/>
            <person name="Hugenholtz P."/>
            <person name="Polz M.F."/>
            <person name="Zhang T."/>
        </authorList>
    </citation>
    <scope>NUCLEOTIDE SEQUENCE</scope>
    <source>
        <strain evidence="1">HKST-UBA01</strain>
    </source>
</reference>
<accession>A0A956RN04</accession>
<proteinExistence type="predicted"/>
<reference evidence="1" key="1">
    <citation type="submission" date="2020-04" db="EMBL/GenBank/DDBJ databases">
        <authorList>
            <person name="Zhang T."/>
        </authorList>
    </citation>
    <scope>NUCLEOTIDE SEQUENCE</scope>
    <source>
        <strain evidence="1">HKST-UBA01</strain>
    </source>
</reference>
<evidence type="ECO:0000313" key="1">
    <source>
        <dbReference type="EMBL" id="MCA9726613.1"/>
    </source>
</evidence>
<gene>
    <name evidence="1" type="ORF">KC729_02955</name>
</gene>
<dbReference type="Proteomes" id="UP000697710">
    <property type="component" value="Unassembled WGS sequence"/>
</dbReference>
<comment type="caution">
    <text evidence="1">The sequence shown here is derived from an EMBL/GenBank/DDBJ whole genome shotgun (WGS) entry which is preliminary data.</text>
</comment>
<dbReference type="EMBL" id="JAGQHR010000049">
    <property type="protein sequence ID" value="MCA9726613.1"/>
    <property type="molecule type" value="Genomic_DNA"/>
</dbReference>
<protein>
    <submittedName>
        <fullName evidence="1">Uncharacterized protein</fullName>
    </submittedName>
</protein>
<sequence>MELWSAIFGKGLTPIRLWLKLDPETRMEAATALYRHDWEDDPVKLEADLAIAAALRFRPVAVKKMPEAERIKTLARVVRPEQSLISSLLLALHLEGRTDMMATFLDSLEIPHEGGLIDAEFECEPPSDEKIKPAIEALFAKYPGPQVELYLVTIYMMDQQTWQNVGTVMKERVEASTAS</sequence>
<dbReference type="AlphaFoldDB" id="A0A956RN04"/>
<name>A0A956RN04_UNCEI</name>